<proteinExistence type="predicted"/>
<organism evidence="3 4">
    <name type="scientific">Reticulomyxa filosa</name>
    <dbReference type="NCBI Taxonomy" id="46433"/>
    <lineage>
        <taxon>Eukaryota</taxon>
        <taxon>Sar</taxon>
        <taxon>Rhizaria</taxon>
        <taxon>Retaria</taxon>
        <taxon>Foraminifera</taxon>
        <taxon>Monothalamids</taxon>
        <taxon>Reticulomyxidae</taxon>
        <taxon>Reticulomyxa</taxon>
    </lineage>
</organism>
<evidence type="ECO:0000313" key="4">
    <source>
        <dbReference type="Proteomes" id="UP000023152"/>
    </source>
</evidence>
<keyword evidence="2" id="KW-0472">Membrane</keyword>
<comment type="caution">
    <text evidence="3">The sequence shown here is derived from an EMBL/GenBank/DDBJ whole genome shotgun (WGS) entry which is preliminary data.</text>
</comment>
<evidence type="ECO:0000256" key="1">
    <source>
        <dbReference type="SAM" id="MobiDB-lite"/>
    </source>
</evidence>
<feature type="non-terminal residue" evidence="3">
    <location>
        <position position="1"/>
    </location>
</feature>
<keyword evidence="4" id="KW-1185">Reference proteome</keyword>
<accession>X6P506</accession>
<gene>
    <name evidence="3" type="ORF">RFI_03935</name>
</gene>
<dbReference type="EMBL" id="ASPP01003622">
    <property type="protein sequence ID" value="ETO33169.1"/>
    <property type="molecule type" value="Genomic_DNA"/>
</dbReference>
<keyword evidence="2" id="KW-0812">Transmembrane</keyword>
<reference evidence="3 4" key="1">
    <citation type="journal article" date="2013" name="Curr. Biol.">
        <title>The Genome of the Foraminiferan Reticulomyxa filosa.</title>
        <authorList>
            <person name="Glockner G."/>
            <person name="Hulsmann N."/>
            <person name="Schleicher M."/>
            <person name="Noegel A.A."/>
            <person name="Eichinger L."/>
            <person name="Gallinger C."/>
            <person name="Pawlowski J."/>
            <person name="Sierra R."/>
            <person name="Euteneuer U."/>
            <person name="Pillet L."/>
            <person name="Moustafa A."/>
            <person name="Platzer M."/>
            <person name="Groth M."/>
            <person name="Szafranski K."/>
            <person name="Schliwa M."/>
        </authorList>
    </citation>
    <scope>NUCLEOTIDE SEQUENCE [LARGE SCALE GENOMIC DNA]</scope>
</reference>
<evidence type="ECO:0000313" key="3">
    <source>
        <dbReference type="EMBL" id="ETO33169.1"/>
    </source>
</evidence>
<evidence type="ECO:0000256" key="2">
    <source>
        <dbReference type="SAM" id="Phobius"/>
    </source>
</evidence>
<name>X6P506_RETFI</name>
<dbReference type="AlphaFoldDB" id="X6P506"/>
<feature type="compositionally biased region" description="Low complexity" evidence="1">
    <location>
        <begin position="1"/>
        <end position="11"/>
    </location>
</feature>
<feature type="region of interest" description="Disordered" evidence="1">
    <location>
        <begin position="1"/>
        <end position="63"/>
    </location>
</feature>
<feature type="transmembrane region" description="Helical" evidence="2">
    <location>
        <begin position="84"/>
        <end position="102"/>
    </location>
</feature>
<protein>
    <submittedName>
        <fullName evidence="3">Uncharacterized protein</fullName>
    </submittedName>
</protein>
<dbReference type="Proteomes" id="UP000023152">
    <property type="component" value="Unassembled WGS sequence"/>
</dbReference>
<sequence>NNNNNNNNNNNSRRHNHSQDNKSDDYESGDGGGSSSRNGQMRIKNLNSNDSERGNKGPGQGNDFFFVPVIQDEKRMSWIKNARIIIIHTYILNMLYVIYVYVCFLD</sequence>
<keyword evidence="2" id="KW-1133">Transmembrane helix</keyword>